<proteinExistence type="predicted"/>
<name>A0ABU5KR70_9BACL</name>
<dbReference type="EMBL" id="JAXQNN010000008">
    <property type="protein sequence ID" value="MDZ5713735.1"/>
    <property type="molecule type" value="Genomic_DNA"/>
</dbReference>
<gene>
    <name evidence="1" type="ORF">UFB30_15995</name>
</gene>
<reference evidence="1 2" key="1">
    <citation type="submission" date="2023-12" db="EMBL/GenBank/DDBJ databases">
        <title>Jeotgalibacillus haloalkaliphilus sp. nov., a novel salt-tolerant bacteria, isolated from the estuary of the Fenhe River into the Yellow River.</title>
        <authorList>
            <person name="Li Y."/>
        </authorList>
    </citation>
    <scope>NUCLEOTIDE SEQUENCE [LARGE SCALE GENOMIC DNA]</scope>
    <source>
        <strain evidence="1 2">HH7-29</strain>
    </source>
</reference>
<sequence>MNSFSLQLIASILYRIPSFSIEHLLIPSYGVGIPSTMKSITSF</sequence>
<protein>
    <submittedName>
        <fullName evidence="1">Uncharacterized protein</fullName>
    </submittedName>
</protein>
<dbReference type="Proteomes" id="UP001292084">
    <property type="component" value="Unassembled WGS sequence"/>
</dbReference>
<evidence type="ECO:0000313" key="1">
    <source>
        <dbReference type="EMBL" id="MDZ5713735.1"/>
    </source>
</evidence>
<organism evidence="1 2">
    <name type="scientific">Jeotgalibacillus haloalkalitolerans</name>
    <dbReference type="NCBI Taxonomy" id="3104292"/>
    <lineage>
        <taxon>Bacteria</taxon>
        <taxon>Bacillati</taxon>
        <taxon>Bacillota</taxon>
        <taxon>Bacilli</taxon>
        <taxon>Bacillales</taxon>
        <taxon>Caryophanaceae</taxon>
        <taxon>Jeotgalibacillus</taxon>
    </lineage>
</organism>
<evidence type="ECO:0000313" key="2">
    <source>
        <dbReference type="Proteomes" id="UP001292084"/>
    </source>
</evidence>
<comment type="caution">
    <text evidence="1">The sequence shown here is derived from an EMBL/GenBank/DDBJ whole genome shotgun (WGS) entry which is preliminary data.</text>
</comment>
<accession>A0ABU5KR70</accession>
<keyword evidence="2" id="KW-1185">Reference proteome</keyword>